<feature type="region of interest" description="Disordered" evidence="1">
    <location>
        <begin position="1"/>
        <end position="21"/>
    </location>
</feature>
<evidence type="ECO:0000313" key="3">
    <source>
        <dbReference type="Proteomes" id="UP000807353"/>
    </source>
</evidence>
<proteinExistence type="predicted"/>
<accession>A0A9P5XYL2</accession>
<name>A0A9P5XYL2_9AGAR</name>
<evidence type="ECO:0000256" key="1">
    <source>
        <dbReference type="SAM" id="MobiDB-lite"/>
    </source>
</evidence>
<dbReference type="OrthoDB" id="3002966at2759"/>
<protein>
    <submittedName>
        <fullName evidence="2">Uncharacterized protein</fullName>
    </submittedName>
</protein>
<gene>
    <name evidence="2" type="ORF">BDZ94DRAFT_1266573</name>
</gene>
<feature type="compositionally biased region" description="Polar residues" evidence="1">
    <location>
        <begin position="1"/>
        <end position="10"/>
    </location>
</feature>
<organism evidence="2 3">
    <name type="scientific">Collybia nuda</name>
    <dbReference type="NCBI Taxonomy" id="64659"/>
    <lineage>
        <taxon>Eukaryota</taxon>
        <taxon>Fungi</taxon>
        <taxon>Dikarya</taxon>
        <taxon>Basidiomycota</taxon>
        <taxon>Agaricomycotina</taxon>
        <taxon>Agaricomycetes</taxon>
        <taxon>Agaricomycetidae</taxon>
        <taxon>Agaricales</taxon>
        <taxon>Tricholomatineae</taxon>
        <taxon>Clitocybaceae</taxon>
        <taxon>Collybia</taxon>
    </lineage>
</organism>
<sequence length="228" mass="25534">MIIDPVQNSMPQPPPQPNSEFLPDYDSVIRSQPRGYFRNVRPRQPVTYTFTDWASDSMLLLPPSTPESPGRVPIYQVSASLNLNPFLPICYVTQVHRGGTYVGELVGQFEFSLNHRRGILTMGDVTTRISNIVSSINADPRHLRWDFNNSHLRWDCRTTLDDGSPMCICYARDAAMTQLASFVPPAPDASPPLPAATLTLFPDGHQDDLFDHIILSALIVERKLTSNL</sequence>
<dbReference type="Proteomes" id="UP000807353">
    <property type="component" value="Unassembled WGS sequence"/>
</dbReference>
<keyword evidence="3" id="KW-1185">Reference proteome</keyword>
<reference evidence="2" key="1">
    <citation type="submission" date="2020-11" db="EMBL/GenBank/DDBJ databases">
        <authorList>
            <consortium name="DOE Joint Genome Institute"/>
            <person name="Ahrendt S."/>
            <person name="Riley R."/>
            <person name="Andreopoulos W."/>
            <person name="Labutti K."/>
            <person name="Pangilinan J."/>
            <person name="Ruiz-Duenas F.J."/>
            <person name="Barrasa J.M."/>
            <person name="Sanchez-Garcia M."/>
            <person name="Camarero S."/>
            <person name="Miyauchi S."/>
            <person name="Serrano A."/>
            <person name="Linde D."/>
            <person name="Babiker R."/>
            <person name="Drula E."/>
            <person name="Ayuso-Fernandez I."/>
            <person name="Pacheco R."/>
            <person name="Padilla G."/>
            <person name="Ferreira P."/>
            <person name="Barriuso J."/>
            <person name="Kellner H."/>
            <person name="Castanera R."/>
            <person name="Alfaro M."/>
            <person name="Ramirez L."/>
            <person name="Pisabarro A.G."/>
            <person name="Kuo A."/>
            <person name="Tritt A."/>
            <person name="Lipzen A."/>
            <person name="He G."/>
            <person name="Yan M."/>
            <person name="Ng V."/>
            <person name="Cullen D."/>
            <person name="Martin F."/>
            <person name="Rosso M.-N."/>
            <person name="Henrissat B."/>
            <person name="Hibbett D."/>
            <person name="Martinez A.T."/>
            <person name="Grigoriev I.V."/>
        </authorList>
    </citation>
    <scope>NUCLEOTIDE SEQUENCE</scope>
    <source>
        <strain evidence="2">CBS 247.69</strain>
    </source>
</reference>
<dbReference type="AlphaFoldDB" id="A0A9P5XYL2"/>
<comment type="caution">
    <text evidence="2">The sequence shown here is derived from an EMBL/GenBank/DDBJ whole genome shotgun (WGS) entry which is preliminary data.</text>
</comment>
<evidence type="ECO:0000313" key="2">
    <source>
        <dbReference type="EMBL" id="KAF9460172.1"/>
    </source>
</evidence>
<dbReference type="EMBL" id="MU150303">
    <property type="protein sequence ID" value="KAF9460172.1"/>
    <property type="molecule type" value="Genomic_DNA"/>
</dbReference>